<proteinExistence type="predicted"/>
<dbReference type="Proteomes" id="UP001333110">
    <property type="component" value="Unassembled WGS sequence"/>
</dbReference>
<keyword evidence="6" id="KW-0695">RNA-directed DNA polymerase</keyword>
<dbReference type="InterPro" id="IPR043502">
    <property type="entry name" value="DNA/RNA_pol_sf"/>
</dbReference>
<gene>
    <name evidence="8" type="ORF">QYF61_009531</name>
    <name evidence="9" type="ORF">QYF61_009532</name>
</gene>
<dbReference type="InterPro" id="IPR002156">
    <property type="entry name" value="RNaseH_domain"/>
</dbReference>
<protein>
    <recommendedName>
        <fullName evidence="7">RNase H type-1 domain-containing protein</fullName>
    </recommendedName>
</protein>
<evidence type="ECO:0000256" key="3">
    <source>
        <dbReference type="ARBA" id="ARBA00022722"/>
    </source>
</evidence>
<dbReference type="EMBL" id="JAUNZN010000019">
    <property type="protein sequence ID" value="KAK4810136.1"/>
    <property type="molecule type" value="Genomic_DNA"/>
</dbReference>
<organism evidence="9 10">
    <name type="scientific">Mycteria americana</name>
    <name type="common">Wood stork</name>
    <dbReference type="NCBI Taxonomy" id="33587"/>
    <lineage>
        <taxon>Eukaryota</taxon>
        <taxon>Metazoa</taxon>
        <taxon>Chordata</taxon>
        <taxon>Craniata</taxon>
        <taxon>Vertebrata</taxon>
        <taxon>Euteleostomi</taxon>
        <taxon>Archelosauria</taxon>
        <taxon>Archosauria</taxon>
        <taxon>Dinosauria</taxon>
        <taxon>Saurischia</taxon>
        <taxon>Theropoda</taxon>
        <taxon>Coelurosauria</taxon>
        <taxon>Aves</taxon>
        <taxon>Neognathae</taxon>
        <taxon>Neoaves</taxon>
        <taxon>Aequornithes</taxon>
        <taxon>Ciconiiformes</taxon>
        <taxon>Ciconiidae</taxon>
        <taxon>Mycteria</taxon>
    </lineage>
</organism>
<evidence type="ECO:0000256" key="1">
    <source>
        <dbReference type="ARBA" id="ARBA00022679"/>
    </source>
</evidence>
<keyword evidence="5" id="KW-0378">Hydrolase</keyword>
<dbReference type="SUPFAM" id="SSF56672">
    <property type="entry name" value="DNA/RNA polymerases"/>
    <property type="match status" value="1"/>
</dbReference>
<dbReference type="Gene3D" id="3.30.420.10">
    <property type="entry name" value="Ribonuclease H-like superfamily/Ribonuclease H"/>
    <property type="match status" value="1"/>
</dbReference>
<evidence type="ECO:0000256" key="2">
    <source>
        <dbReference type="ARBA" id="ARBA00022695"/>
    </source>
</evidence>
<keyword evidence="2" id="KW-0548">Nucleotidyltransferase</keyword>
<evidence type="ECO:0000313" key="10">
    <source>
        <dbReference type="Proteomes" id="UP001333110"/>
    </source>
</evidence>
<dbReference type="InterPro" id="IPR036397">
    <property type="entry name" value="RNaseH_sf"/>
</dbReference>
<keyword evidence="1" id="KW-0808">Transferase</keyword>
<dbReference type="SUPFAM" id="SSF53098">
    <property type="entry name" value="Ribonuclease H-like"/>
    <property type="match status" value="1"/>
</dbReference>
<dbReference type="GO" id="GO:0003676">
    <property type="term" value="F:nucleic acid binding"/>
    <property type="evidence" value="ECO:0007669"/>
    <property type="project" value="InterPro"/>
</dbReference>
<dbReference type="Pfam" id="PF00075">
    <property type="entry name" value="RNase_H"/>
    <property type="match status" value="1"/>
</dbReference>
<evidence type="ECO:0000256" key="5">
    <source>
        <dbReference type="ARBA" id="ARBA00022801"/>
    </source>
</evidence>
<feature type="domain" description="RNase H type-1" evidence="7">
    <location>
        <begin position="73"/>
        <end position="166"/>
    </location>
</feature>
<dbReference type="GO" id="GO:0004523">
    <property type="term" value="F:RNA-DNA hybrid ribonuclease activity"/>
    <property type="evidence" value="ECO:0007669"/>
    <property type="project" value="InterPro"/>
</dbReference>
<accession>A0AAN7RMW0</accession>
<evidence type="ECO:0000313" key="9">
    <source>
        <dbReference type="EMBL" id="KAK4810137.1"/>
    </source>
</evidence>
<keyword evidence="4" id="KW-0255">Endonuclease</keyword>
<dbReference type="PANTHER" id="PTHR41694:SF5">
    <property type="entry name" value="RIBONUCLEASE H"/>
    <property type="match status" value="1"/>
</dbReference>
<dbReference type="InterPro" id="IPR012337">
    <property type="entry name" value="RNaseH-like_sf"/>
</dbReference>
<dbReference type="GO" id="GO:0003964">
    <property type="term" value="F:RNA-directed DNA polymerase activity"/>
    <property type="evidence" value="ECO:0007669"/>
    <property type="project" value="UniProtKB-KW"/>
</dbReference>
<dbReference type="PANTHER" id="PTHR41694">
    <property type="entry name" value="ENDOGENOUS RETROVIRUS GROUP K MEMBER POL PROTEIN"/>
    <property type="match status" value="1"/>
</dbReference>
<evidence type="ECO:0000256" key="6">
    <source>
        <dbReference type="ARBA" id="ARBA00022918"/>
    </source>
</evidence>
<evidence type="ECO:0000259" key="7">
    <source>
        <dbReference type="PROSITE" id="PS50879"/>
    </source>
</evidence>
<keyword evidence="10" id="KW-1185">Reference proteome</keyword>
<name>A0AAN7RMW0_MYCAM</name>
<dbReference type="EMBL" id="JAUNZN010000019">
    <property type="protein sequence ID" value="KAK4810137.1"/>
    <property type="molecule type" value="Genomic_DNA"/>
</dbReference>
<dbReference type="AlphaFoldDB" id="A0AAN7RMW0"/>
<comment type="caution">
    <text evidence="9">The sequence shown here is derived from an EMBL/GenBank/DDBJ whole genome shotgun (WGS) entry which is preliminary data.</text>
</comment>
<evidence type="ECO:0000313" key="8">
    <source>
        <dbReference type="EMBL" id="KAK4810136.1"/>
    </source>
</evidence>
<dbReference type="PROSITE" id="PS50879">
    <property type="entry name" value="RNASE_H_1"/>
    <property type="match status" value="1"/>
</dbReference>
<keyword evidence="3" id="KW-0540">Nuclease</keyword>
<reference evidence="9 10" key="1">
    <citation type="journal article" date="2023" name="J. Hered.">
        <title>Chromosome-level genome of the wood stork (Mycteria americana) provides insight into avian chromosome evolution.</title>
        <authorList>
            <person name="Flamio R. Jr."/>
            <person name="Ramstad K.M."/>
        </authorList>
    </citation>
    <scope>NUCLEOTIDE SEQUENCE [LARGE SCALE GENOMIC DNA]</scope>
    <source>
        <strain evidence="9">JAX WOST 10</strain>
    </source>
</reference>
<sequence>MVRQQVTYLGYKLSGGQRELGTERKEAICRTPLPQMVKELRTFLGMTVSKGWPGCLRAVAAVVLPDLKEEPPEDAQDSWFMDGSSFVRQASKVIESQSLPAGTSAQKAEIIALTRALELAKGKKINIWTDSKYAFGLVHAHGAIWKERGTTQGRQIKHAEEILHLS</sequence>
<evidence type="ECO:0000256" key="4">
    <source>
        <dbReference type="ARBA" id="ARBA00022759"/>
    </source>
</evidence>